<organism evidence="3 6">
    <name type="scientific">Streptomyces radicis</name>
    <dbReference type="NCBI Taxonomy" id="1750517"/>
    <lineage>
        <taxon>Bacteria</taxon>
        <taxon>Bacillati</taxon>
        <taxon>Actinomycetota</taxon>
        <taxon>Actinomycetes</taxon>
        <taxon>Kitasatosporales</taxon>
        <taxon>Streptomycetaceae</taxon>
        <taxon>Streptomyces</taxon>
    </lineage>
</organism>
<protein>
    <submittedName>
        <fullName evidence="3">LLM class flavin-dependent oxidoreductase</fullName>
    </submittedName>
</protein>
<evidence type="ECO:0000313" key="6">
    <source>
        <dbReference type="Proteomes" id="UP000275024"/>
    </source>
</evidence>
<dbReference type="SUPFAM" id="SSF51679">
    <property type="entry name" value="Bacterial luciferase-like"/>
    <property type="match status" value="1"/>
</dbReference>
<name>A0A3A9W4N3_9ACTN</name>
<dbReference type="InterPro" id="IPR036661">
    <property type="entry name" value="Luciferase-like_sf"/>
</dbReference>
<evidence type="ECO:0000256" key="1">
    <source>
        <dbReference type="ARBA" id="ARBA00023002"/>
    </source>
</evidence>
<dbReference type="OrthoDB" id="9775082at2"/>
<reference evidence="5 6" key="1">
    <citation type="submission" date="2018-09" db="EMBL/GenBank/DDBJ databases">
        <title>Streptomyces sp. nov. DS1-2, an endophytic actinomycete isolated from roots of Dendrobium scabrilingue.</title>
        <authorList>
            <person name="Kuncharoen N."/>
            <person name="Kudo T."/>
            <person name="Ohkuma M."/>
            <person name="Yuki M."/>
            <person name="Tanasupawat S."/>
        </authorList>
    </citation>
    <scope>NUCLEOTIDE SEQUENCE [LARGE SCALE GENOMIC DNA]</scope>
    <source>
        <strain evidence="3 6">AZ1-7</strain>
        <strain evidence="4 5">DS1-2</strain>
    </source>
</reference>
<accession>A0A3A9W4N3</accession>
<dbReference type="Proteomes" id="UP000275024">
    <property type="component" value="Unassembled WGS sequence"/>
</dbReference>
<dbReference type="AlphaFoldDB" id="A0A3A9W4N3"/>
<evidence type="ECO:0000313" key="5">
    <source>
        <dbReference type="Proteomes" id="UP000268652"/>
    </source>
</evidence>
<dbReference type="Gene3D" id="3.20.20.30">
    <property type="entry name" value="Luciferase-like domain"/>
    <property type="match status" value="1"/>
</dbReference>
<dbReference type="CDD" id="cd01097">
    <property type="entry name" value="Tetrahydromethanopterin_reductase"/>
    <property type="match status" value="1"/>
</dbReference>
<dbReference type="EMBL" id="RBDX01000013">
    <property type="protein sequence ID" value="RKN07810.1"/>
    <property type="molecule type" value="Genomic_DNA"/>
</dbReference>
<dbReference type="Proteomes" id="UP000268652">
    <property type="component" value="Unassembled WGS sequence"/>
</dbReference>
<sequence length="293" mass="30920">MAAPAPSPSVAFGLNVDPHAAGLPTAARIAEIADTAGLDYVGIQDHPYQADFLDTFTLITWLASRTRSVRFFPNVANLALRPPTMLAKQAASIDVLSGGRVELGLGSGGFVDAIAGMGGPRRSPGTARAALGEAVDIIRAAWAGQPYAYEGAHHTVPGTRPGPRPAHDIAIWLGVMGPKALALLGAKADGWSVSSPYVPPERLPGLNAIIDDAARDAGRDPARLTRLYNVMGTVVPTAHDPFNGPVEHWADTLAEAHTAHGMNTFVFWPGRDRERQARIFADEVVPAVRARLG</sequence>
<keyword evidence="1" id="KW-0560">Oxidoreductase</keyword>
<proteinExistence type="predicted"/>
<keyword evidence="5" id="KW-1185">Reference proteome</keyword>
<dbReference type="Pfam" id="PF00296">
    <property type="entry name" value="Bac_luciferase"/>
    <property type="match status" value="1"/>
</dbReference>
<dbReference type="GO" id="GO:0016705">
    <property type="term" value="F:oxidoreductase activity, acting on paired donors, with incorporation or reduction of molecular oxygen"/>
    <property type="evidence" value="ECO:0007669"/>
    <property type="project" value="InterPro"/>
</dbReference>
<evidence type="ECO:0000313" key="4">
    <source>
        <dbReference type="EMBL" id="RKN20734.1"/>
    </source>
</evidence>
<dbReference type="PANTHER" id="PTHR43244:SF1">
    <property type="entry name" value="5,10-METHYLENETETRAHYDROMETHANOPTERIN REDUCTASE"/>
    <property type="match status" value="1"/>
</dbReference>
<evidence type="ECO:0000259" key="2">
    <source>
        <dbReference type="Pfam" id="PF00296"/>
    </source>
</evidence>
<dbReference type="EMBL" id="RBDY01000012">
    <property type="protein sequence ID" value="RKN20734.1"/>
    <property type="molecule type" value="Genomic_DNA"/>
</dbReference>
<dbReference type="InterPro" id="IPR050564">
    <property type="entry name" value="F420-G6PD/mer"/>
</dbReference>
<evidence type="ECO:0000313" key="3">
    <source>
        <dbReference type="EMBL" id="RKN07810.1"/>
    </source>
</evidence>
<dbReference type="PANTHER" id="PTHR43244">
    <property type="match status" value="1"/>
</dbReference>
<comment type="caution">
    <text evidence="3">The sequence shown here is derived from an EMBL/GenBank/DDBJ whole genome shotgun (WGS) entry which is preliminary data.</text>
</comment>
<gene>
    <name evidence="4" type="ORF">D7318_17755</name>
    <name evidence="3" type="ORF">D7319_17165</name>
</gene>
<feature type="domain" description="Luciferase-like" evidence="2">
    <location>
        <begin position="16"/>
        <end position="231"/>
    </location>
</feature>
<dbReference type="RefSeq" id="WP_120698087.1">
    <property type="nucleotide sequence ID" value="NZ_RBDX01000013.1"/>
</dbReference>
<dbReference type="InterPro" id="IPR011251">
    <property type="entry name" value="Luciferase-like_dom"/>
</dbReference>